<name>A0A5M9JJ23_MONFR</name>
<gene>
    <name evidence="1" type="ORF">EYC84_000942</name>
</gene>
<dbReference type="EMBL" id="VICG01000008">
    <property type="protein sequence ID" value="KAA8569281.1"/>
    <property type="molecule type" value="Genomic_DNA"/>
</dbReference>
<keyword evidence="2" id="KW-1185">Reference proteome</keyword>
<sequence>MTLPLYAVSHIHPKSIISRHWIPNPSPHLTPPCSPTSSHLSHNTRLIKNAAHSLNPQSLYHGLKFLMRFTSLFIILHVF</sequence>
<reference evidence="1 2" key="1">
    <citation type="submission" date="2019-06" db="EMBL/GenBank/DDBJ databases">
        <title>Genome Sequence of the Brown Rot Fungal Pathogen Monilinia fructicola.</title>
        <authorList>
            <person name="De Miccolis Angelini R.M."/>
            <person name="Landi L."/>
            <person name="Abate D."/>
            <person name="Pollastro S."/>
            <person name="Romanazzi G."/>
            <person name="Faretra F."/>
        </authorList>
    </citation>
    <scope>NUCLEOTIDE SEQUENCE [LARGE SCALE GENOMIC DNA]</scope>
    <source>
        <strain evidence="1 2">Mfrc123</strain>
    </source>
</reference>
<evidence type="ECO:0000313" key="1">
    <source>
        <dbReference type="EMBL" id="KAA8569281.1"/>
    </source>
</evidence>
<proteinExistence type="predicted"/>
<comment type="caution">
    <text evidence="1">The sequence shown here is derived from an EMBL/GenBank/DDBJ whole genome shotgun (WGS) entry which is preliminary data.</text>
</comment>
<dbReference type="AlphaFoldDB" id="A0A5M9JJ23"/>
<protein>
    <submittedName>
        <fullName evidence="1">Uncharacterized protein</fullName>
    </submittedName>
</protein>
<accession>A0A5M9JJ23</accession>
<evidence type="ECO:0000313" key="2">
    <source>
        <dbReference type="Proteomes" id="UP000322873"/>
    </source>
</evidence>
<dbReference type="Proteomes" id="UP000322873">
    <property type="component" value="Unassembled WGS sequence"/>
</dbReference>
<organism evidence="1 2">
    <name type="scientific">Monilinia fructicola</name>
    <name type="common">Brown rot fungus</name>
    <name type="synonym">Ciboria fructicola</name>
    <dbReference type="NCBI Taxonomy" id="38448"/>
    <lineage>
        <taxon>Eukaryota</taxon>
        <taxon>Fungi</taxon>
        <taxon>Dikarya</taxon>
        <taxon>Ascomycota</taxon>
        <taxon>Pezizomycotina</taxon>
        <taxon>Leotiomycetes</taxon>
        <taxon>Helotiales</taxon>
        <taxon>Sclerotiniaceae</taxon>
        <taxon>Monilinia</taxon>
    </lineage>
</organism>